<dbReference type="RefSeq" id="WP_344634266.1">
    <property type="nucleotide sequence ID" value="NZ_BAAATR010000001.1"/>
</dbReference>
<name>A0ABN3DBP9_9ACTN</name>
<keyword evidence="3" id="KW-1185">Reference proteome</keyword>
<feature type="transmembrane region" description="Helical" evidence="1">
    <location>
        <begin position="7"/>
        <end position="27"/>
    </location>
</feature>
<keyword evidence="1" id="KW-0812">Transmembrane</keyword>
<sequence length="64" mass="6799">MNQRKPSTAVFMGIGLVFYCVAIPAVFNSTEGSTRTLALVAITAVFVIGEVLGLAKATRGRARR</sequence>
<gene>
    <name evidence="2" type="ORF">GCM10010430_02650</name>
</gene>
<evidence type="ECO:0000313" key="2">
    <source>
        <dbReference type="EMBL" id="GAA2226890.1"/>
    </source>
</evidence>
<dbReference type="EMBL" id="BAAATR010000001">
    <property type="protein sequence ID" value="GAA2226890.1"/>
    <property type="molecule type" value="Genomic_DNA"/>
</dbReference>
<keyword evidence="1" id="KW-1133">Transmembrane helix</keyword>
<feature type="transmembrane region" description="Helical" evidence="1">
    <location>
        <begin position="33"/>
        <end position="55"/>
    </location>
</feature>
<dbReference type="Proteomes" id="UP001500305">
    <property type="component" value="Unassembled WGS sequence"/>
</dbReference>
<keyword evidence="1" id="KW-0472">Membrane</keyword>
<reference evidence="2 3" key="1">
    <citation type="journal article" date="2019" name="Int. J. Syst. Evol. Microbiol.">
        <title>The Global Catalogue of Microorganisms (GCM) 10K type strain sequencing project: providing services to taxonomists for standard genome sequencing and annotation.</title>
        <authorList>
            <consortium name="The Broad Institute Genomics Platform"/>
            <consortium name="The Broad Institute Genome Sequencing Center for Infectious Disease"/>
            <person name="Wu L."/>
            <person name="Ma J."/>
        </authorList>
    </citation>
    <scope>NUCLEOTIDE SEQUENCE [LARGE SCALE GENOMIC DNA]</scope>
    <source>
        <strain evidence="2 3">JCM 7356</strain>
    </source>
</reference>
<organism evidence="2 3">
    <name type="scientific">Kitasatospora cystarginea</name>
    <dbReference type="NCBI Taxonomy" id="58350"/>
    <lineage>
        <taxon>Bacteria</taxon>
        <taxon>Bacillati</taxon>
        <taxon>Actinomycetota</taxon>
        <taxon>Actinomycetes</taxon>
        <taxon>Kitasatosporales</taxon>
        <taxon>Streptomycetaceae</taxon>
        <taxon>Kitasatospora</taxon>
    </lineage>
</organism>
<proteinExistence type="predicted"/>
<protein>
    <submittedName>
        <fullName evidence="2">Uncharacterized protein</fullName>
    </submittedName>
</protein>
<comment type="caution">
    <text evidence="2">The sequence shown here is derived from an EMBL/GenBank/DDBJ whole genome shotgun (WGS) entry which is preliminary data.</text>
</comment>
<evidence type="ECO:0000313" key="3">
    <source>
        <dbReference type="Proteomes" id="UP001500305"/>
    </source>
</evidence>
<evidence type="ECO:0000256" key="1">
    <source>
        <dbReference type="SAM" id="Phobius"/>
    </source>
</evidence>
<accession>A0ABN3DBP9</accession>